<evidence type="ECO:0000313" key="3">
    <source>
        <dbReference type="Proteomes" id="UP001056634"/>
    </source>
</evidence>
<feature type="region of interest" description="Disordered" evidence="1">
    <location>
        <begin position="100"/>
        <end position="131"/>
    </location>
</feature>
<feature type="compositionally biased region" description="Basic and acidic residues" evidence="1">
    <location>
        <begin position="100"/>
        <end position="118"/>
    </location>
</feature>
<dbReference type="Proteomes" id="UP001056634">
    <property type="component" value="Segment"/>
</dbReference>
<sequence>MSGEKSVAFIMTSMTDVLISSLVRQIDRLKAEHPNDPAAVVSGVENWAAAQIAQSDELWNRPVVGDFHRVIAPNGRVIRDWWPTPQPATLKAWLRRHAPDGSTVEHKKDIAREGDHQWFRGKSSGDAPDGE</sequence>
<reference evidence="2" key="1">
    <citation type="submission" date="2022-04" db="EMBL/GenBank/DDBJ databases">
        <authorList>
            <person name="Friedrich I."/>
            <person name="Schneider D."/>
            <person name="Poehlein A."/>
            <person name="Hertel R."/>
            <person name="Daniel R."/>
        </authorList>
    </citation>
    <scope>NUCLEOTIDE SEQUENCE</scope>
</reference>
<organism evidence="2 3">
    <name type="scientific">Brevundimonas phage vB_BpoS-Marchewka</name>
    <dbReference type="NCBI Taxonomy" id="2948604"/>
    <lineage>
        <taxon>Viruses</taxon>
        <taxon>Duplodnaviria</taxon>
        <taxon>Heunggongvirae</taxon>
        <taxon>Uroviricota</taxon>
        <taxon>Caudoviricetes</taxon>
        <taxon>Jeanschmidtviridae</taxon>
        <taxon>Marchewkavirus</taxon>
        <taxon>Marchewkavirus marchewka</taxon>
    </lineage>
</organism>
<accession>A0A9E7SQX7</accession>
<keyword evidence="3" id="KW-1185">Reference proteome</keyword>
<name>A0A9E7SQX7_9CAUD</name>
<evidence type="ECO:0000313" key="2">
    <source>
        <dbReference type="EMBL" id="UTC28848.1"/>
    </source>
</evidence>
<proteinExistence type="predicted"/>
<gene>
    <name evidence="2" type="ORF">MARCHEWKA_03360</name>
</gene>
<evidence type="ECO:0000256" key="1">
    <source>
        <dbReference type="SAM" id="MobiDB-lite"/>
    </source>
</evidence>
<dbReference type="EMBL" id="ON529851">
    <property type="protein sequence ID" value="UTC28848.1"/>
    <property type="molecule type" value="Genomic_DNA"/>
</dbReference>
<protein>
    <submittedName>
        <fullName evidence="2">Uncharacterized protein</fullName>
    </submittedName>
</protein>